<dbReference type="GO" id="GO:0043828">
    <property type="term" value="F:tRNA 2-selenouridine synthase activity"/>
    <property type="evidence" value="ECO:0007669"/>
    <property type="project" value="InterPro"/>
</dbReference>
<dbReference type="Gene3D" id="3.40.250.10">
    <property type="entry name" value="Rhodanese-like domain"/>
    <property type="match status" value="1"/>
</dbReference>
<dbReference type="PANTHER" id="PTHR30401">
    <property type="entry name" value="TRNA 2-SELENOURIDINE SYNTHASE"/>
    <property type="match status" value="1"/>
</dbReference>
<dbReference type="NCBIfam" id="TIGR03167">
    <property type="entry name" value="tRNA_sel_U_synt"/>
    <property type="match status" value="1"/>
</dbReference>
<protein>
    <submittedName>
        <fullName evidence="3">tRNA 2-selenouridine synthase</fullName>
    </submittedName>
</protein>
<accession>A0A0H5E6Y6</accession>
<gene>
    <name evidence="3" type="ORF">ELAC_1733</name>
</gene>
<sequence>MIPLDPASFLKVKAPLADVRSPLEFLSGHIRGAHNIPLFSDAERSAVGTLYKQAGMRAAFHLGLSFVGPKLSGMIQELEALTKGGGLKLYCFRGGMRSGSVADLVARLGIEVFTLKGGYKAYRRFCRNLLETPFRLIVVGGKTGSGKTDFLQALKQRGEQVLDLEEIASHRGSVFGHIRMGISPTQEQFENYLAENLFLFDREKPIWIEDESRMIGPLKIPDTLYDQMQKSPLFALERDIEERIDRLLAAYSPISTEQFEEAVLRIQKKLGGLKTRTIIELAMKDRWREAVLLLLDYYDRSYAKCLRAKNPVMLQVDGESSDFEDAISKAQAFYPESVAKFGFIQERAPQE</sequence>
<dbReference type="InterPro" id="IPR001763">
    <property type="entry name" value="Rhodanese-like_dom"/>
</dbReference>
<dbReference type="AlphaFoldDB" id="A0A0H5E6Y6"/>
<dbReference type="GO" id="GO:0002098">
    <property type="term" value="P:tRNA wobble uridine modification"/>
    <property type="evidence" value="ECO:0007669"/>
    <property type="project" value="InterPro"/>
</dbReference>
<dbReference type="SUPFAM" id="SSF52821">
    <property type="entry name" value="Rhodanese/Cell cycle control phosphatase"/>
    <property type="match status" value="1"/>
</dbReference>
<dbReference type="SUPFAM" id="SSF52540">
    <property type="entry name" value="P-loop containing nucleoside triphosphate hydrolases"/>
    <property type="match status" value="1"/>
</dbReference>
<dbReference type="PANTHER" id="PTHR30401:SF0">
    <property type="entry name" value="TRNA 2-SELENOURIDINE SYNTHASE"/>
    <property type="match status" value="1"/>
</dbReference>
<feature type="domain" description="Rhodanese" evidence="2">
    <location>
        <begin position="10"/>
        <end position="131"/>
    </location>
</feature>
<evidence type="ECO:0000313" key="4">
    <source>
        <dbReference type="Proteomes" id="UP000220251"/>
    </source>
</evidence>
<dbReference type="Pfam" id="PF00581">
    <property type="entry name" value="Rhodanese"/>
    <property type="match status" value="1"/>
</dbReference>
<dbReference type="NCBIfam" id="NF008750">
    <property type="entry name" value="PRK11784.1-2"/>
    <property type="match status" value="1"/>
</dbReference>
<dbReference type="InterPro" id="IPR036873">
    <property type="entry name" value="Rhodanese-like_dom_sf"/>
</dbReference>
<evidence type="ECO:0000259" key="2">
    <source>
        <dbReference type="PROSITE" id="PS50206"/>
    </source>
</evidence>
<dbReference type="OrthoDB" id="9808735at2"/>
<dbReference type="Pfam" id="PF26341">
    <property type="entry name" value="AAA_SelU"/>
    <property type="match status" value="1"/>
</dbReference>
<dbReference type="Proteomes" id="UP000220251">
    <property type="component" value="Unassembled WGS sequence"/>
</dbReference>
<organism evidence="3 4">
    <name type="scientific">Estrella lausannensis</name>
    <dbReference type="NCBI Taxonomy" id="483423"/>
    <lineage>
        <taxon>Bacteria</taxon>
        <taxon>Pseudomonadati</taxon>
        <taxon>Chlamydiota</taxon>
        <taxon>Chlamydiia</taxon>
        <taxon>Parachlamydiales</taxon>
        <taxon>Candidatus Criblamydiaceae</taxon>
        <taxon>Estrella</taxon>
    </lineage>
</organism>
<dbReference type="EMBL" id="CWGJ01000025">
    <property type="protein sequence ID" value="CRX39060.1"/>
    <property type="molecule type" value="Genomic_DNA"/>
</dbReference>
<dbReference type="InterPro" id="IPR058840">
    <property type="entry name" value="AAA_SelU"/>
</dbReference>
<keyword evidence="1" id="KW-0711">Selenium</keyword>
<evidence type="ECO:0000313" key="3">
    <source>
        <dbReference type="EMBL" id="CRX39060.1"/>
    </source>
</evidence>
<dbReference type="RefSeq" id="WP_158227855.1">
    <property type="nucleotide sequence ID" value="NZ_CWGJ01000025.1"/>
</dbReference>
<dbReference type="SMART" id="SM00450">
    <property type="entry name" value="RHOD"/>
    <property type="match status" value="1"/>
</dbReference>
<dbReference type="PROSITE" id="PS50206">
    <property type="entry name" value="RHODANESE_3"/>
    <property type="match status" value="1"/>
</dbReference>
<proteinExistence type="predicted"/>
<evidence type="ECO:0000256" key="1">
    <source>
        <dbReference type="ARBA" id="ARBA00023266"/>
    </source>
</evidence>
<keyword evidence="4" id="KW-1185">Reference proteome</keyword>
<dbReference type="InterPro" id="IPR027417">
    <property type="entry name" value="P-loop_NTPase"/>
</dbReference>
<name>A0A0H5E6Y6_9BACT</name>
<reference evidence="4" key="1">
    <citation type="submission" date="2015-06" db="EMBL/GenBank/DDBJ databases">
        <authorList>
            <person name="Bertelli C."/>
        </authorList>
    </citation>
    <scope>NUCLEOTIDE SEQUENCE [LARGE SCALE GENOMIC DNA]</scope>
    <source>
        <strain evidence="4">CRIB-30</strain>
    </source>
</reference>
<dbReference type="InterPro" id="IPR017582">
    <property type="entry name" value="SelU"/>
</dbReference>